<evidence type="ECO:0000256" key="1">
    <source>
        <dbReference type="SAM" id="SignalP"/>
    </source>
</evidence>
<dbReference type="PROSITE" id="PS51257">
    <property type="entry name" value="PROKAR_LIPOPROTEIN"/>
    <property type="match status" value="1"/>
</dbReference>
<evidence type="ECO:0000313" key="2">
    <source>
        <dbReference type="EMBL" id="SDW44325.1"/>
    </source>
</evidence>
<comment type="caution">
    <text evidence="2">The sequence shown here is derived from an EMBL/GenBank/DDBJ whole genome shotgun (WGS) entry which is preliminary data.</text>
</comment>
<feature type="chain" id="PRO_5028923532" description="Secreted protein" evidence="1">
    <location>
        <begin position="19"/>
        <end position="220"/>
    </location>
</feature>
<dbReference type="AlphaFoldDB" id="A0A1H2TKV9"/>
<dbReference type="Proteomes" id="UP000182771">
    <property type="component" value="Unassembled WGS sequence"/>
</dbReference>
<sequence length="220" mass="24900">MKTLFLTLFLLATACLYAQPEKFSSGSLLLTPKKEAPLQPKGAEQKSSEVSSWMKNYQKQNPTPSFSSEDKGVDFTGQYRKQYAQKEITLPKYQTDLKLEKEQDLSALRGDKSYGEFNSTADGVGIFCRDYADVDGDIVDIYLNDELVISNVYLRGDFQRLHIPLKVGFNKIEIKALNQGLYGPNTAEFLVIDDQNQTLINQTWALLTGYKARFVIVKDK</sequence>
<feature type="signal peptide" evidence="1">
    <location>
        <begin position="1"/>
        <end position="18"/>
    </location>
</feature>
<accession>A0A1H2TKV9</accession>
<name>A0A1H2TKV9_9FLAO</name>
<keyword evidence="3" id="KW-1185">Reference proteome</keyword>
<evidence type="ECO:0000313" key="3">
    <source>
        <dbReference type="Proteomes" id="UP000182771"/>
    </source>
</evidence>
<organism evidence="2 3">
    <name type="scientific">Capnocytophaga granulosa</name>
    <dbReference type="NCBI Taxonomy" id="45242"/>
    <lineage>
        <taxon>Bacteria</taxon>
        <taxon>Pseudomonadati</taxon>
        <taxon>Bacteroidota</taxon>
        <taxon>Flavobacteriia</taxon>
        <taxon>Flavobacteriales</taxon>
        <taxon>Flavobacteriaceae</taxon>
        <taxon>Capnocytophaga</taxon>
    </lineage>
</organism>
<keyword evidence="1" id="KW-0732">Signal</keyword>
<reference evidence="2 3" key="1">
    <citation type="submission" date="2016-10" db="EMBL/GenBank/DDBJ databases">
        <authorList>
            <person name="Varghese N."/>
            <person name="Submissions S."/>
        </authorList>
    </citation>
    <scope>NUCLEOTIDE SEQUENCE [LARGE SCALE GENOMIC DNA]</scope>
    <source>
        <strain evidence="2 3">DSM 11449</strain>
    </source>
</reference>
<dbReference type="OrthoDB" id="1148517at2"/>
<dbReference type="RefSeq" id="WP_016420186.1">
    <property type="nucleotide sequence ID" value="NZ_CAUQLQ010000039.1"/>
</dbReference>
<gene>
    <name evidence="2" type="ORF">SAMN05444420_102226</name>
</gene>
<dbReference type="GeneID" id="85016319"/>
<evidence type="ECO:0008006" key="4">
    <source>
        <dbReference type="Google" id="ProtNLM"/>
    </source>
</evidence>
<proteinExistence type="predicted"/>
<dbReference type="EMBL" id="FNND01000002">
    <property type="protein sequence ID" value="SDW44325.1"/>
    <property type="molecule type" value="Genomic_DNA"/>
</dbReference>
<protein>
    <recommendedName>
        <fullName evidence="4">Secreted protein</fullName>
    </recommendedName>
</protein>